<protein>
    <recommendedName>
        <fullName evidence="6">GDP-D-glucose phosphorylase 1</fullName>
        <ecNumber evidence="5">2.7.7.78</ecNumber>
    </recommendedName>
</protein>
<comment type="caution">
    <text evidence="17">The sequence shown here is derived from an EMBL/GenBank/DDBJ whole genome shotgun (WGS) entry which is preliminary data.</text>
</comment>
<dbReference type="GO" id="GO:0006006">
    <property type="term" value="P:glucose metabolic process"/>
    <property type="evidence" value="ECO:0007669"/>
    <property type="project" value="TreeGrafter"/>
</dbReference>
<feature type="signal peptide" evidence="14">
    <location>
        <begin position="1"/>
        <end position="15"/>
    </location>
</feature>
<keyword evidence="7" id="KW-0963">Cytoplasm</keyword>
<evidence type="ECO:0000256" key="13">
    <source>
        <dbReference type="SAM" id="MobiDB-lite"/>
    </source>
</evidence>
<dbReference type="Pfam" id="PF26216">
    <property type="entry name" value="GDPGP1_C"/>
    <property type="match status" value="1"/>
</dbReference>
<feature type="compositionally biased region" description="Basic and acidic residues" evidence="13">
    <location>
        <begin position="196"/>
        <end position="212"/>
    </location>
</feature>
<proteinExistence type="inferred from homology"/>
<dbReference type="Pfam" id="PF26217">
    <property type="entry name" value="GDPGP1_N"/>
    <property type="match status" value="1"/>
</dbReference>
<reference evidence="17 18" key="1">
    <citation type="submission" date="2019-01" db="EMBL/GenBank/DDBJ databases">
        <title>Nuclear Genome Assembly of the Microalgal Biofuel strain Nannochloropsis salina CCMP1776.</title>
        <authorList>
            <person name="Hovde B."/>
        </authorList>
    </citation>
    <scope>NUCLEOTIDE SEQUENCE [LARGE SCALE GENOMIC DNA]</scope>
    <source>
        <strain evidence="17 18">CCMP1776</strain>
    </source>
</reference>
<dbReference type="InterPro" id="IPR058865">
    <property type="entry name" value="GDPGP1_C"/>
</dbReference>
<feature type="region of interest" description="Disordered" evidence="13">
    <location>
        <begin position="196"/>
        <end position="215"/>
    </location>
</feature>
<sequence>MSFLLLPLLVVIVHFRPYDPMTVESVDWATFWPCLVDPPEGTLAEVYGARGSEQDRDVFVYQKPSNYIPPQPSPPLSVKQYLLGLAGARERCEIFDPRKLGLGGLIKHRWDQKQKTGQFRTTVTGARIRSSQGMKSPWMVELYLNPGRSHKPVSVPAKAVGNVSQPYDIRAFSFLGAPARDVMFWYRTPSARDLQVDEHASEEGSKGGDGAKESWSTAMSCEPVDRATDGHARDLHAVLINPYPIGDLSGVLVPFPFEERPQGLARSLDAMTVGLTFASELLAGARRDDDRSTNLRVGFNSIGAGASIGHLHFQFWRVAGGLDGRVPIERAPTWPPSPTSFDDVELAVIPTNYHPIRSLVLSGRSIPALAKAAAHCVNVLMDRNIPFSLLMNGQHLYIMPRRFANTTFPFASAGFPEAAGFLLVVNDTYWRDPSLLNADIVWDLWRESFDVGEEMFNGILSACANA</sequence>
<evidence type="ECO:0000256" key="8">
    <source>
        <dbReference type="ARBA" id="ARBA00022658"/>
    </source>
</evidence>
<dbReference type="PANTHER" id="PTHR20884">
    <property type="entry name" value="GDP-D-GLUCOSE PHOSPHORYLASE 1"/>
    <property type="match status" value="1"/>
</dbReference>
<evidence type="ECO:0000313" key="17">
    <source>
        <dbReference type="EMBL" id="TFJ88295.1"/>
    </source>
</evidence>
<keyword evidence="12" id="KW-0378">Hydrolase</keyword>
<keyword evidence="14" id="KW-0732">Signal</keyword>
<evidence type="ECO:0000256" key="9">
    <source>
        <dbReference type="ARBA" id="ARBA00022679"/>
    </source>
</evidence>
<evidence type="ECO:0000256" key="11">
    <source>
        <dbReference type="ARBA" id="ARBA00022741"/>
    </source>
</evidence>
<dbReference type="GO" id="GO:0005737">
    <property type="term" value="C:cytoplasm"/>
    <property type="evidence" value="ECO:0007669"/>
    <property type="project" value="UniProtKB-SubCell"/>
</dbReference>
<gene>
    <name evidence="17" type="ORF">NSK_000644</name>
</gene>
<keyword evidence="8" id="KW-0344">Guanine-nucleotide releasing factor</keyword>
<evidence type="ECO:0000256" key="2">
    <source>
        <dbReference type="ARBA" id="ARBA00003049"/>
    </source>
</evidence>
<dbReference type="InterPro" id="IPR058866">
    <property type="entry name" value="GDPGP1_N"/>
</dbReference>
<evidence type="ECO:0000256" key="5">
    <source>
        <dbReference type="ARBA" id="ARBA00012507"/>
    </source>
</evidence>
<evidence type="ECO:0000313" key="18">
    <source>
        <dbReference type="Proteomes" id="UP000355283"/>
    </source>
</evidence>
<dbReference type="GO" id="GO:0005085">
    <property type="term" value="F:guanyl-nucleotide exchange factor activity"/>
    <property type="evidence" value="ECO:0007669"/>
    <property type="project" value="UniProtKB-KW"/>
</dbReference>
<feature type="domain" description="GDPGP1-like C-terminal" evidence="15">
    <location>
        <begin position="345"/>
        <end position="407"/>
    </location>
</feature>
<dbReference type="PANTHER" id="PTHR20884:SF8">
    <property type="entry name" value="GDP-D-GLUCOSE PHOSPHORYLASE 1"/>
    <property type="match status" value="1"/>
</dbReference>
<comment type="subcellular location">
    <subcellularLocation>
        <location evidence="3">Cytoplasm</location>
    </subcellularLocation>
</comment>
<dbReference type="OrthoDB" id="417175at2759"/>
<evidence type="ECO:0000256" key="12">
    <source>
        <dbReference type="ARBA" id="ARBA00022801"/>
    </source>
</evidence>
<organism evidence="17 18">
    <name type="scientific">Nannochloropsis salina CCMP1776</name>
    <dbReference type="NCBI Taxonomy" id="1027361"/>
    <lineage>
        <taxon>Eukaryota</taxon>
        <taxon>Sar</taxon>
        <taxon>Stramenopiles</taxon>
        <taxon>Ochrophyta</taxon>
        <taxon>Eustigmatophyceae</taxon>
        <taxon>Eustigmatales</taxon>
        <taxon>Monodopsidaceae</taxon>
        <taxon>Microchloropsis</taxon>
        <taxon>Microchloropsis salina</taxon>
    </lineage>
</organism>
<evidence type="ECO:0000256" key="7">
    <source>
        <dbReference type="ARBA" id="ARBA00022490"/>
    </source>
</evidence>
<evidence type="ECO:0000256" key="10">
    <source>
        <dbReference type="ARBA" id="ARBA00022695"/>
    </source>
</evidence>
<accession>A0A4D9DF77</accession>
<dbReference type="GO" id="GO:0016787">
    <property type="term" value="F:hydrolase activity"/>
    <property type="evidence" value="ECO:0007669"/>
    <property type="project" value="UniProtKB-KW"/>
</dbReference>
<evidence type="ECO:0000256" key="6">
    <source>
        <dbReference type="ARBA" id="ARBA00018857"/>
    </source>
</evidence>
<evidence type="ECO:0000256" key="4">
    <source>
        <dbReference type="ARBA" id="ARBA00006451"/>
    </source>
</evidence>
<keyword evidence="18" id="KW-1185">Reference proteome</keyword>
<dbReference type="Proteomes" id="UP000355283">
    <property type="component" value="Unassembled WGS sequence"/>
</dbReference>
<evidence type="ECO:0000259" key="16">
    <source>
        <dbReference type="Pfam" id="PF26217"/>
    </source>
</evidence>
<evidence type="ECO:0000256" key="3">
    <source>
        <dbReference type="ARBA" id="ARBA00004496"/>
    </source>
</evidence>
<comment type="catalytic activity">
    <reaction evidence="1">
        <text>GDP-alpha-D-glucose + phosphate = alpha-D-glucose 1-phosphate + GDP + H(+)</text>
        <dbReference type="Rhea" id="RHEA:30387"/>
        <dbReference type="ChEBI" id="CHEBI:15378"/>
        <dbReference type="ChEBI" id="CHEBI:43474"/>
        <dbReference type="ChEBI" id="CHEBI:58189"/>
        <dbReference type="ChEBI" id="CHEBI:58601"/>
        <dbReference type="ChEBI" id="CHEBI:62230"/>
        <dbReference type="EC" id="2.7.7.78"/>
    </reaction>
</comment>
<evidence type="ECO:0000256" key="14">
    <source>
        <dbReference type="SAM" id="SignalP"/>
    </source>
</evidence>
<keyword evidence="10" id="KW-0548">Nucleotidyltransferase</keyword>
<dbReference type="GO" id="GO:0000166">
    <property type="term" value="F:nucleotide binding"/>
    <property type="evidence" value="ECO:0007669"/>
    <property type="project" value="UniProtKB-KW"/>
</dbReference>
<dbReference type="InterPro" id="IPR026506">
    <property type="entry name" value="GDPGP"/>
</dbReference>
<evidence type="ECO:0000256" key="1">
    <source>
        <dbReference type="ARBA" id="ARBA00000063"/>
    </source>
</evidence>
<dbReference type="EC" id="2.7.7.78" evidence="5"/>
<keyword evidence="11" id="KW-0547">Nucleotide-binding</keyword>
<feature type="chain" id="PRO_5020022058" description="GDP-D-glucose phosphorylase 1" evidence="14">
    <location>
        <begin position="16"/>
        <end position="466"/>
    </location>
</feature>
<dbReference type="GO" id="GO:0080048">
    <property type="term" value="F:GDP-D-glucose phosphorylase activity"/>
    <property type="evidence" value="ECO:0007669"/>
    <property type="project" value="UniProtKB-EC"/>
</dbReference>
<dbReference type="EMBL" id="SDOX01000002">
    <property type="protein sequence ID" value="TFJ88295.1"/>
    <property type="molecule type" value="Genomic_DNA"/>
</dbReference>
<keyword evidence="9" id="KW-0808">Transferase</keyword>
<comment type="function">
    <text evidence="2">Specific and highly efficient GDP-D-glucose phosphorylase regulating the levels of GDP-D-glucose in cells.</text>
</comment>
<name>A0A4D9DF77_9STRA</name>
<dbReference type="AlphaFoldDB" id="A0A4D9DF77"/>
<evidence type="ECO:0000259" key="15">
    <source>
        <dbReference type="Pfam" id="PF26216"/>
    </source>
</evidence>
<feature type="domain" description="GDPGP1-like N-terminal" evidence="16">
    <location>
        <begin position="227"/>
        <end position="315"/>
    </location>
</feature>
<comment type="similarity">
    <text evidence="4">Belongs to the GDPGP1 family.</text>
</comment>